<evidence type="ECO:0000256" key="6">
    <source>
        <dbReference type="ARBA" id="ARBA00023136"/>
    </source>
</evidence>
<keyword evidence="2" id="KW-0813">Transport</keyword>
<name>A0A1I2AV79_9ACTN</name>
<evidence type="ECO:0000256" key="8">
    <source>
        <dbReference type="SAM" id="Phobius"/>
    </source>
</evidence>
<feature type="transmembrane region" description="Helical" evidence="8">
    <location>
        <begin position="59"/>
        <end position="78"/>
    </location>
</feature>
<keyword evidence="3" id="KW-1003">Cell membrane</keyword>
<dbReference type="GO" id="GO:0005886">
    <property type="term" value="C:plasma membrane"/>
    <property type="evidence" value="ECO:0007669"/>
    <property type="project" value="UniProtKB-SubCell"/>
</dbReference>
<evidence type="ECO:0000313" key="9">
    <source>
        <dbReference type="EMBL" id="SFE47736.1"/>
    </source>
</evidence>
<keyword evidence="10" id="KW-1185">Reference proteome</keyword>
<evidence type="ECO:0000256" key="1">
    <source>
        <dbReference type="ARBA" id="ARBA00004651"/>
    </source>
</evidence>
<feature type="transmembrane region" description="Helical" evidence="8">
    <location>
        <begin position="84"/>
        <end position="105"/>
    </location>
</feature>
<dbReference type="GO" id="GO:0022857">
    <property type="term" value="F:transmembrane transporter activity"/>
    <property type="evidence" value="ECO:0007669"/>
    <property type="project" value="InterPro"/>
</dbReference>
<evidence type="ECO:0000256" key="4">
    <source>
        <dbReference type="ARBA" id="ARBA00022692"/>
    </source>
</evidence>
<dbReference type="AlphaFoldDB" id="A0A1I2AV79"/>
<keyword evidence="6 8" id="KW-0472">Membrane</keyword>
<accession>A0A1I2AV79</accession>
<dbReference type="PANTHER" id="PTHR30561">
    <property type="entry name" value="SMR FAMILY PROTON-DEPENDENT DRUG EFFLUX TRANSPORTER SUGE"/>
    <property type="match status" value="1"/>
</dbReference>
<dbReference type="InterPro" id="IPR000390">
    <property type="entry name" value="Small_drug/metabolite_transptr"/>
</dbReference>
<comment type="similarity">
    <text evidence="7">Belongs to the drug/metabolite transporter (DMT) superfamily. Small multidrug resistance (SMR) (TC 2.A.7.1) family.</text>
</comment>
<organism evidence="9 10">
    <name type="scientific">Actinopolyspora alba</name>
    <dbReference type="NCBI Taxonomy" id="673379"/>
    <lineage>
        <taxon>Bacteria</taxon>
        <taxon>Bacillati</taxon>
        <taxon>Actinomycetota</taxon>
        <taxon>Actinomycetes</taxon>
        <taxon>Actinopolysporales</taxon>
        <taxon>Actinopolysporaceae</taxon>
        <taxon>Actinopolyspora</taxon>
        <taxon>Actinopolyspora alba group</taxon>
    </lineage>
</organism>
<evidence type="ECO:0000256" key="7">
    <source>
        <dbReference type="RuleBase" id="RU003942"/>
    </source>
</evidence>
<sequence>MAWLVLLFSGVLEAGWAISLKLSEGFSRLVPSLAFLVLATGSFAGLAWAMRLLPVGPAYAVWTGVGAALTAVIGMIWLGDAVSVIKIVSIVLIIAGVLGLNLAGVGH</sequence>
<proteinExistence type="inferred from homology"/>
<dbReference type="Proteomes" id="UP000198716">
    <property type="component" value="Unassembled WGS sequence"/>
</dbReference>
<dbReference type="Gene3D" id="1.10.3730.20">
    <property type="match status" value="1"/>
</dbReference>
<dbReference type="RefSeq" id="WP_092928796.1">
    <property type="nucleotide sequence ID" value="NZ_FOMZ01000014.1"/>
</dbReference>
<feature type="transmembrane region" description="Helical" evidence="8">
    <location>
        <begin position="33"/>
        <end position="52"/>
    </location>
</feature>
<evidence type="ECO:0000313" key="10">
    <source>
        <dbReference type="Proteomes" id="UP000198716"/>
    </source>
</evidence>
<evidence type="ECO:0000256" key="2">
    <source>
        <dbReference type="ARBA" id="ARBA00022448"/>
    </source>
</evidence>
<dbReference type="PANTHER" id="PTHR30561:SF21">
    <property type="entry name" value="MOLECULAR CHAPERONE"/>
    <property type="match status" value="1"/>
</dbReference>
<dbReference type="EMBL" id="FOMZ01000014">
    <property type="protein sequence ID" value="SFE47736.1"/>
    <property type="molecule type" value="Genomic_DNA"/>
</dbReference>
<protein>
    <submittedName>
        <fullName evidence="9">Quaternary ammonium compound-resistance protein SugE</fullName>
    </submittedName>
</protein>
<reference evidence="10" key="1">
    <citation type="submission" date="2016-10" db="EMBL/GenBank/DDBJ databases">
        <authorList>
            <person name="Varghese N."/>
            <person name="Submissions S."/>
        </authorList>
    </citation>
    <scope>NUCLEOTIDE SEQUENCE [LARGE SCALE GENOMIC DNA]</scope>
    <source>
        <strain evidence="10">DSM 45004</strain>
    </source>
</reference>
<evidence type="ECO:0000256" key="5">
    <source>
        <dbReference type="ARBA" id="ARBA00022989"/>
    </source>
</evidence>
<dbReference type="InterPro" id="IPR045324">
    <property type="entry name" value="Small_multidrug_res"/>
</dbReference>
<keyword evidence="5 8" id="KW-1133">Transmembrane helix</keyword>
<dbReference type="SUPFAM" id="SSF103481">
    <property type="entry name" value="Multidrug resistance efflux transporter EmrE"/>
    <property type="match status" value="1"/>
</dbReference>
<gene>
    <name evidence="9" type="ORF">SAMN04487819_114133</name>
</gene>
<dbReference type="Pfam" id="PF00893">
    <property type="entry name" value="Multi_Drug_Res"/>
    <property type="match status" value="1"/>
</dbReference>
<comment type="subcellular location">
    <subcellularLocation>
        <location evidence="1 7">Cell membrane</location>
        <topology evidence="1 7">Multi-pass membrane protein</topology>
    </subcellularLocation>
</comment>
<evidence type="ECO:0000256" key="3">
    <source>
        <dbReference type="ARBA" id="ARBA00022475"/>
    </source>
</evidence>
<dbReference type="InterPro" id="IPR037185">
    <property type="entry name" value="EmrE-like"/>
</dbReference>
<keyword evidence="4 7" id="KW-0812">Transmembrane</keyword>
<dbReference type="FunFam" id="1.10.3730.20:FF:000001">
    <property type="entry name" value="Quaternary ammonium compound resistance transporter SugE"/>
    <property type="match status" value="1"/>
</dbReference>